<gene>
    <name evidence="2" type="ORF">HU200_003855</name>
</gene>
<reference evidence="2" key="1">
    <citation type="submission" date="2020-07" db="EMBL/GenBank/DDBJ databases">
        <title>Genome sequence and genetic diversity analysis of an under-domesticated orphan crop, white fonio (Digitaria exilis).</title>
        <authorList>
            <person name="Bennetzen J.L."/>
            <person name="Chen S."/>
            <person name="Ma X."/>
            <person name="Wang X."/>
            <person name="Yssel A.E.J."/>
            <person name="Chaluvadi S.R."/>
            <person name="Johnson M."/>
            <person name="Gangashetty P."/>
            <person name="Hamidou F."/>
            <person name="Sanogo M.D."/>
            <person name="Zwaenepoel A."/>
            <person name="Wallace J."/>
            <person name="Van De Peer Y."/>
            <person name="Van Deynze A."/>
        </authorList>
    </citation>
    <scope>NUCLEOTIDE SEQUENCE</scope>
    <source>
        <tissue evidence="2">Leaves</tissue>
    </source>
</reference>
<dbReference type="EMBL" id="JACEFO010000229">
    <property type="protein sequence ID" value="KAF8776164.1"/>
    <property type="molecule type" value="Genomic_DNA"/>
</dbReference>
<dbReference type="Proteomes" id="UP000636709">
    <property type="component" value="Unassembled WGS sequence"/>
</dbReference>
<name>A0A835FTD6_9POAL</name>
<feature type="compositionally biased region" description="Low complexity" evidence="1">
    <location>
        <begin position="9"/>
        <end position="20"/>
    </location>
</feature>
<accession>A0A835FTD6</accession>
<sequence>MEPTQQGVPLDPSSSQQQPEQQPPPLLPLPHQYLPRPLAVQHLLPPEHLPRPLAVQHMLLPEHLPRPLAVQHFLPPEHLPRPLAVQRLPPPSLPLPPPLPQGLALAAAGGVPWQPQPQQLDGARLHMSMPRPQFHGHIPGVGAAIPFPASTFLSAGQVDPRLQSLAPVIRLQLTPQERQALLDVCHLVELGEGGFADSSACLVRLLQEGSEDVRAMVFNGVMGALQFVMTSRKWHVVFVELLRAPRYYELQRIVDAACEGKVSLPFIASSEHGYNLSNVNVCEILLLCVLRRVACIENIFGAVKLRPELRQDVINCLLNQGLFQHNKVLNHSQLGKVLHLLRSFFTTFPGEECRVVIRHALDTWDGPISSKFQSLFLKECFVAARNQELWAFEKIILSRTIELAMGRYKCELNILLQNDDHSVFSFVWPEETKALALRIQNLEVAGEIACLMNELVMKVLAES</sequence>
<evidence type="ECO:0000256" key="1">
    <source>
        <dbReference type="SAM" id="MobiDB-lite"/>
    </source>
</evidence>
<comment type="caution">
    <text evidence="2">The sequence shown here is derived from an EMBL/GenBank/DDBJ whole genome shotgun (WGS) entry which is preliminary data.</text>
</comment>
<organism evidence="2 3">
    <name type="scientific">Digitaria exilis</name>
    <dbReference type="NCBI Taxonomy" id="1010633"/>
    <lineage>
        <taxon>Eukaryota</taxon>
        <taxon>Viridiplantae</taxon>
        <taxon>Streptophyta</taxon>
        <taxon>Embryophyta</taxon>
        <taxon>Tracheophyta</taxon>
        <taxon>Spermatophyta</taxon>
        <taxon>Magnoliopsida</taxon>
        <taxon>Liliopsida</taxon>
        <taxon>Poales</taxon>
        <taxon>Poaceae</taxon>
        <taxon>PACMAD clade</taxon>
        <taxon>Panicoideae</taxon>
        <taxon>Panicodae</taxon>
        <taxon>Paniceae</taxon>
        <taxon>Anthephorinae</taxon>
        <taxon>Digitaria</taxon>
    </lineage>
</organism>
<protein>
    <submittedName>
        <fullName evidence="2">Uncharacterized protein</fullName>
    </submittedName>
</protein>
<proteinExistence type="predicted"/>
<evidence type="ECO:0000313" key="3">
    <source>
        <dbReference type="Proteomes" id="UP000636709"/>
    </source>
</evidence>
<evidence type="ECO:0000313" key="2">
    <source>
        <dbReference type="EMBL" id="KAF8776164.1"/>
    </source>
</evidence>
<dbReference type="AlphaFoldDB" id="A0A835FTD6"/>
<feature type="region of interest" description="Disordered" evidence="1">
    <location>
        <begin position="1"/>
        <end position="32"/>
    </location>
</feature>
<dbReference type="OrthoDB" id="629941at2759"/>
<keyword evidence="3" id="KW-1185">Reference proteome</keyword>